<dbReference type="PANTHER" id="PTHR42760">
    <property type="entry name" value="SHORT-CHAIN DEHYDROGENASES/REDUCTASES FAMILY MEMBER"/>
    <property type="match status" value="1"/>
</dbReference>
<dbReference type="InterPro" id="IPR036291">
    <property type="entry name" value="NAD(P)-bd_dom_sf"/>
</dbReference>
<evidence type="ECO:0000256" key="1">
    <source>
        <dbReference type="ARBA" id="ARBA00006484"/>
    </source>
</evidence>
<gene>
    <name evidence="3" type="ORF">FOMPIDRAFT_66568</name>
</gene>
<keyword evidence="4" id="KW-1185">Reference proteome</keyword>
<dbReference type="GO" id="GO:0016616">
    <property type="term" value="F:oxidoreductase activity, acting on the CH-OH group of donors, NAD or NADP as acceptor"/>
    <property type="evidence" value="ECO:0007669"/>
    <property type="project" value="TreeGrafter"/>
</dbReference>
<proteinExistence type="inferred from homology"/>
<dbReference type="Gene3D" id="3.40.50.720">
    <property type="entry name" value="NAD(P)-binding Rossmann-like Domain"/>
    <property type="match status" value="1"/>
</dbReference>
<evidence type="ECO:0000313" key="4">
    <source>
        <dbReference type="Proteomes" id="UP000015241"/>
    </source>
</evidence>
<dbReference type="Pfam" id="PF00106">
    <property type="entry name" value="adh_short"/>
    <property type="match status" value="1"/>
</dbReference>
<keyword evidence="2" id="KW-0560">Oxidoreductase</keyword>
<dbReference type="EMBL" id="KE504191">
    <property type="protein sequence ID" value="EPS96281.1"/>
    <property type="molecule type" value="Genomic_DNA"/>
</dbReference>
<dbReference type="eggNOG" id="KOG0725">
    <property type="taxonomic scope" value="Eukaryota"/>
</dbReference>
<dbReference type="SUPFAM" id="SSF51735">
    <property type="entry name" value="NAD(P)-binding Rossmann-fold domains"/>
    <property type="match status" value="1"/>
</dbReference>
<dbReference type="HOGENOM" id="CLU_010194_8_0_1"/>
<comment type="similarity">
    <text evidence="1">Belongs to the short-chain dehydrogenases/reductases (SDR) family.</text>
</comment>
<evidence type="ECO:0000256" key="2">
    <source>
        <dbReference type="ARBA" id="ARBA00023002"/>
    </source>
</evidence>
<dbReference type="Proteomes" id="UP000015241">
    <property type="component" value="Unassembled WGS sequence"/>
</dbReference>
<dbReference type="PANTHER" id="PTHR42760:SF37">
    <property type="entry name" value="CLAVALDEHYDE DEHYDROGENASE"/>
    <property type="match status" value="1"/>
</dbReference>
<reference evidence="3 4" key="1">
    <citation type="journal article" date="2012" name="Science">
        <title>The Paleozoic origin of enzymatic lignin decomposition reconstructed from 31 fungal genomes.</title>
        <authorList>
            <person name="Floudas D."/>
            <person name="Binder M."/>
            <person name="Riley R."/>
            <person name="Barry K."/>
            <person name="Blanchette R.A."/>
            <person name="Henrissat B."/>
            <person name="Martinez A.T."/>
            <person name="Otillar R."/>
            <person name="Spatafora J.W."/>
            <person name="Yadav J.S."/>
            <person name="Aerts A."/>
            <person name="Benoit I."/>
            <person name="Boyd A."/>
            <person name="Carlson A."/>
            <person name="Copeland A."/>
            <person name="Coutinho P.M."/>
            <person name="de Vries R.P."/>
            <person name="Ferreira P."/>
            <person name="Findley K."/>
            <person name="Foster B."/>
            <person name="Gaskell J."/>
            <person name="Glotzer D."/>
            <person name="Gorecki P."/>
            <person name="Heitman J."/>
            <person name="Hesse C."/>
            <person name="Hori C."/>
            <person name="Igarashi K."/>
            <person name="Jurgens J.A."/>
            <person name="Kallen N."/>
            <person name="Kersten P."/>
            <person name="Kohler A."/>
            <person name="Kuees U."/>
            <person name="Kumar T.K.A."/>
            <person name="Kuo A."/>
            <person name="LaButti K."/>
            <person name="Larrondo L.F."/>
            <person name="Lindquist E."/>
            <person name="Ling A."/>
            <person name="Lombard V."/>
            <person name="Lucas S."/>
            <person name="Lundell T."/>
            <person name="Martin R."/>
            <person name="McLaughlin D.J."/>
            <person name="Morgenstern I."/>
            <person name="Morin E."/>
            <person name="Murat C."/>
            <person name="Nagy L.G."/>
            <person name="Nolan M."/>
            <person name="Ohm R.A."/>
            <person name="Patyshakuliyeva A."/>
            <person name="Rokas A."/>
            <person name="Ruiz-Duenas F.J."/>
            <person name="Sabat G."/>
            <person name="Salamov A."/>
            <person name="Samejima M."/>
            <person name="Schmutz J."/>
            <person name="Slot J.C."/>
            <person name="St John F."/>
            <person name="Stenlid J."/>
            <person name="Sun H."/>
            <person name="Sun S."/>
            <person name="Syed K."/>
            <person name="Tsang A."/>
            <person name="Wiebenga A."/>
            <person name="Young D."/>
            <person name="Pisabarro A."/>
            <person name="Eastwood D.C."/>
            <person name="Martin F."/>
            <person name="Cullen D."/>
            <person name="Grigoriev I.V."/>
            <person name="Hibbett D.S."/>
        </authorList>
    </citation>
    <scope>NUCLEOTIDE SEQUENCE</scope>
    <source>
        <strain evidence="4">FP-58527</strain>
    </source>
</reference>
<dbReference type="InParanoid" id="S8DSS5"/>
<dbReference type="STRING" id="743788.S8DSS5"/>
<sequence>MSDQDINRWFNIERLNITTNLHHDVYHAIDPRGALRDSCKSKSVLVTGGGRGIGKAIAHAFALAGASDVVITARSLPELEATREEILSEPQLSGSRAPKILVQVTDVTSEESVKALFDRLDQEGVEIDVLVNNAGYAEKSGPIHESDPTEWWRTWEANIKGTYLPTHSLLKKIFSTHAVAPNPVTIICTSSIGSLTKNYDFSAYQPSKAAINRFVEFLNGGYGDKGVRAFSYHPGGVMTKLAEYGMPQHLHGVLTDTAELAGGFCVFLSAPAKYAETDILKGRYLSCLWDVDDMVKRGREVAGTDTAKSWLLMELVV</sequence>
<name>S8DSS5_FOMSC</name>
<dbReference type="CDD" id="cd05233">
    <property type="entry name" value="SDR_c"/>
    <property type="match status" value="1"/>
</dbReference>
<dbReference type="InterPro" id="IPR002347">
    <property type="entry name" value="SDR_fam"/>
</dbReference>
<evidence type="ECO:0000313" key="3">
    <source>
        <dbReference type="EMBL" id="EPS96281.1"/>
    </source>
</evidence>
<dbReference type="OrthoDB" id="1933717at2759"/>
<dbReference type="AlphaFoldDB" id="S8DSS5"/>
<organism evidence="3 4">
    <name type="scientific">Fomitopsis schrenkii</name>
    <name type="common">Brown rot fungus</name>
    <dbReference type="NCBI Taxonomy" id="2126942"/>
    <lineage>
        <taxon>Eukaryota</taxon>
        <taxon>Fungi</taxon>
        <taxon>Dikarya</taxon>
        <taxon>Basidiomycota</taxon>
        <taxon>Agaricomycotina</taxon>
        <taxon>Agaricomycetes</taxon>
        <taxon>Polyporales</taxon>
        <taxon>Fomitopsis</taxon>
    </lineage>
</organism>
<protein>
    <submittedName>
        <fullName evidence="3">NAD-binding protein</fullName>
    </submittedName>
</protein>
<accession>S8DSS5</accession>
<dbReference type="PRINTS" id="PR00081">
    <property type="entry name" value="GDHRDH"/>
</dbReference>